<dbReference type="Proteomes" id="UP001055879">
    <property type="component" value="Linkage Group LG01"/>
</dbReference>
<name>A0ACB9FMQ0_ARCLA</name>
<evidence type="ECO:0000313" key="2">
    <source>
        <dbReference type="Proteomes" id="UP001055879"/>
    </source>
</evidence>
<gene>
    <name evidence="1" type="ORF">L6452_03628</name>
</gene>
<sequence length="251" mass="29371">MSPSGVQKERMVEEDMYMLSSNGDILFSPLPKPYPHKPPKFSDCAPLFMKLVQSFIFRITHMEMIKGIQGHGDYDELVVPIIENTAHERELTESLAAAKRTRKQLLCWSETMVFIYGAIPGSVPKLSFRKCQNLGHLHFPWSRELLVFGIWNSEMEAYMLRIPILIMIISSIVMKAMISWRAWVIFQLLEGKCLGDEFEKKCFREIYLHAYEILWVLPSFGCSCLALWLWDLGWRYKEEKGRGNRFFEFVL</sequence>
<comment type="caution">
    <text evidence="1">The sequence shown here is derived from an EMBL/GenBank/DDBJ whole genome shotgun (WGS) entry which is preliminary data.</text>
</comment>
<dbReference type="EMBL" id="CM042047">
    <property type="protein sequence ID" value="KAI3772442.1"/>
    <property type="molecule type" value="Genomic_DNA"/>
</dbReference>
<keyword evidence="2" id="KW-1185">Reference proteome</keyword>
<accession>A0ACB9FMQ0</accession>
<organism evidence="1 2">
    <name type="scientific">Arctium lappa</name>
    <name type="common">Greater burdock</name>
    <name type="synonym">Lappa major</name>
    <dbReference type="NCBI Taxonomy" id="4217"/>
    <lineage>
        <taxon>Eukaryota</taxon>
        <taxon>Viridiplantae</taxon>
        <taxon>Streptophyta</taxon>
        <taxon>Embryophyta</taxon>
        <taxon>Tracheophyta</taxon>
        <taxon>Spermatophyta</taxon>
        <taxon>Magnoliopsida</taxon>
        <taxon>eudicotyledons</taxon>
        <taxon>Gunneridae</taxon>
        <taxon>Pentapetalae</taxon>
        <taxon>asterids</taxon>
        <taxon>campanulids</taxon>
        <taxon>Asterales</taxon>
        <taxon>Asteraceae</taxon>
        <taxon>Carduoideae</taxon>
        <taxon>Cardueae</taxon>
        <taxon>Arctiinae</taxon>
        <taxon>Arctium</taxon>
    </lineage>
</organism>
<evidence type="ECO:0000313" key="1">
    <source>
        <dbReference type="EMBL" id="KAI3772442.1"/>
    </source>
</evidence>
<proteinExistence type="predicted"/>
<reference evidence="1 2" key="2">
    <citation type="journal article" date="2022" name="Mol. Ecol. Resour.">
        <title>The genomes of chicory, endive, great burdock and yacon provide insights into Asteraceae paleo-polyploidization history and plant inulin production.</title>
        <authorList>
            <person name="Fan W."/>
            <person name="Wang S."/>
            <person name="Wang H."/>
            <person name="Wang A."/>
            <person name="Jiang F."/>
            <person name="Liu H."/>
            <person name="Zhao H."/>
            <person name="Xu D."/>
            <person name="Zhang Y."/>
        </authorList>
    </citation>
    <scope>NUCLEOTIDE SEQUENCE [LARGE SCALE GENOMIC DNA]</scope>
    <source>
        <strain evidence="2">cv. Niubang</strain>
    </source>
</reference>
<reference evidence="2" key="1">
    <citation type="journal article" date="2022" name="Mol. Ecol. Resour.">
        <title>The genomes of chicory, endive, great burdock and yacon provide insights into Asteraceae palaeo-polyploidization history and plant inulin production.</title>
        <authorList>
            <person name="Fan W."/>
            <person name="Wang S."/>
            <person name="Wang H."/>
            <person name="Wang A."/>
            <person name="Jiang F."/>
            <person name="Liu H."/>
            <person name="Zhao H."/>
            <person name="Xu D."/>
            <person name="Zhang Y."/>
        </authorList>
    </citation>
    <scope>NUCLEOTIDE SEQUENCE [LARGE SCALE GENOMIC DNA]</scope>
    <source>
        <strain evidence="2">cv. Niubang</strain>
    </source>
</reference>
<protein>
    <submittedName>
        <fullName evidence="1">Uncharacterized protein</fullName>
    </submittedName>
</protein>